<dbReference type="GO" id="GO:0016491">
    <property type="term" value="F:oxidoreductase activity"/>
    <property type="evidence" value="ECO:0007669"/>
    <property type="project" value="UniProtKB-KW"/>
</dbReference>
<dbReference type="SMART" id="SM00926">
    <property type="entry name" value="Molybdop_Fe4S4"/>
    <property type="match status" value="1"/>
</dbReference>
<keyword evidence="4" id="KW-0479">Metal-binding</keyword>
<evidence type="ECO:0000313" key="10">
    <source>
        <dbReference type="Proteomes" id="UP000295165"/>
    </source>
</evidence>
<dbReference type="EMBL" id="PECC01000027">
    <property type="protein sequence ID" value="TDZ50632.1"/>
    <property type="molecule type" value="Genomic_DNA"/>
</dbReference>
<keyword evidence="3" id="KW-0500">Molybdenum</keyword>
<dbReference type="SUPFAM" id="SSF53706">
    <property type="entry name" value="Formate dehydrogenase/DMSO reductase, domains 1-3"/>
    <property type="match status" value="1"/>
</dbReference>
<dbReference type="Gene3D" id="3.40.50.740">
    <property type="match status" value="1"/>
</dbReference>
<dbReference type="Proteomes" id="UP000295165">
    <property type="component" value="Unassembled WGS sequence"/>
</dbReference>
<dbReference type="PROSITE" id="PS51669">
    <property type="entry name" value="4FE4S_MOW_BIS_MGD"/>
    <property type="match status" value="1"/>
</dbReference>
<sequence>MEAVPTMTVETKTTFCRICEPLCGMVATVEDGKLLSLRPDKENPLSAGFACQKGIAFADIHNDPDRVTTPLRRTASGEFEPVDWETAMADIAARVRDIHRRYGSGALGWYYGNPGAFSYSYAMWLPMAIAGFGAKFHMFTAGSQDINNRFVASQLLYGNSLTMPVPDIGRTDLLVVMGANPVISHGSGVSMPRMRDKMREVVKRGGRVLVIDPRRTETAAEFEWLGIVPDGDVYLLLSLLHVMFTEDLVDRKRIALQANDVGWLEGLVRPFAPELTAEHSGIEPATVRGLARDLVATPRAVVYGRTGTCLGESGTLTTYLLDVVNLVAGNLDRAGGYMFGSFGLPGERQLMRVLGAGLGSVYRRRRSRIGGFPSVLGSEPAGIMAKEISTPGSGQLRALFVGAGNPVLSVPNGDELEQALEKLDLMVGIDLYVNETTAHCDYVLPATTMYERDDFMVPFATLKPTPFRQATEAVVAPMGQARQEWEIIDDLLSRLWRLTPLLAVIQGARKVASLFGSRLRPRPLVDALIRMSEGGDRFGLRRGGLTFTRLVRDYPHGRVLADHLPGGVLGRSVSTRDGRVSLRHKDIESELDKLGRRRADPELPMRLIGMREARSENSWMHNVPLLMRGGRTQRAVIHAHDADRLGIATDDVITVTSAHGEIEIPAQVSKDILPGVIAVPHGWGHTRGGTWQTANANPGVNVNLLMSSEPQDLEALAGMARLNGVPVRIGRA</sequence>
<evidence type="ECO:0000256" key="5">
    <source>
        <dbReference type="ARBA" id="ARBA00023002"/>
    </source>
</evidence>
<dbReference type="PROSITE" id="PS00932">
    <property type="entry name" value="MOLYBDOPTERIN_PROK_3"/>
    <property type="match status" value="1"/>
</dbReference>
<reference evidence="9 10" key="1">
    <citation type="journal article" date="2019" name="Sci. Rep.">
        <title>Extended insight into the Mycobacterium chelonae-abscessus complex through whole genome sequencing of Mycobacterium salmoniphilum outbreak and Mycobacterium salmoniphilum-like strains.</title>
        <authorList>
            <person name="Behra P.R.K."/>
            <person name="Das S."/>
            <person name="Pettersson B.M.F."/>
            <person name="Shirreff L."/>
            <person name="DuCote T."/>
            <person name="Jacobsson K.G."/>
            <person name="Ennis D.G."/>
            <person name="Kirsebom L.A."/>
        </authorList>
    </citation>
    <scope>NUCLEOTIDE SEQUENCE [LARGE SCALE GENOMIC DNA]</scope>
    <source>
        <strain evidence="9 10">CCUG 63697</strain>
    </source>
</reference>
<evidence type="ECO:0000259" key="8">
    <source>
        <dbReference type="PROSITE" id="PS51669"/>
    </source>
</evidence>
<dbReference type="PANTHER" id="PTHR43742:SF6">
    <property type="entry name" value="OXIDOREDUCTASE YYAE-RELATED"/>
    <property type="match status" value="1"/>
</dbReference>
<dbReference type="InterPro" id="IPR006657">
    <property type="entry name" value="MoPterin_dinucl-bd_dom"/>
</dbReference>
<evidence type="ECO:0000256" key="6">
    <source>
        <dbReference type="ARBA" id="ARBA00023004"/>
    </source>
</evidence>
<dbReference type="GO" id="GO:0043546">
    <property type="term" value="F:molybdopterin cofactor binding"/>
    <property type="evidence" value="ECO:0007669"/>
    <property type="project" value="InterPro"/>
</dbReference>
<dbReference type="Gene3D" id="3.40.228.10">
    <property type="entry name" value="Dimethylsulfoxide Reductase, domain 2"/>
    <property type="match status" value="1"/>
</dbReference>
<dbReference type="PANTHER" id="PTHR43742">
    <property type="entry name" value="TRIMETHYLAMINE-N-OXIDE REDUCTASE"/>
    <property type="match status" value="1"/>
</dbReference>
<name>A0A4R8R3B7_9MYCO</name>
<dbReference type="InterPro" id="IPR009010">
    <property type="entry name" value="Asp_de-COase-like_dom_sf"/>
</dbReference>
<evidence type="ECO:0000256" key="4">
    <source>
        <dbReference type="ARBA" id="ARBA00022723"/>
    </source>
</evidence>
<evidence type="ECO:0000256" key="7">
    <source>
        <dbReference type="ARBA" id="ARBA00023014"/>
    </source>
</evidence>
<keyword evidence="6" id="KW-0408">Iron</keyword>
<accession>A0A4R8R3B7</accession>
<gene>
    <name evidence="9" type="primary">psrA</name>
    <name evidence="9" type="ORF">CCUG63697_02137</name>
</gene>
<evidence type="ECO:0000256" key="2">
    <source>
        <dbReference type="ARBA" id="ARBA00010312"/>
    </source>
</evidence>
<proteinExistence type="inferred from homology"/>
<dbReference type="Pfam" id="PF01568">
    <property type="entry name" value="Molydop_binding"/>
    <property type="match status" value="1"/>
</dbReference>
<feature type="domain" description="4Fe-4S Mo/W bis-MGD-type" evidence="8">
    <location>
        <begin position="8"/>
        <end position="65"/>
    </location>
</feature>
<dbReference type="InterPro" id="IPR006656">
    <property type="entry name" value="Mopterin_OxRdtase"/>
</dbReference>
<organism evidence="9 10">
    <name type="scientific">Mycobacteroides franklinii</name>
    <dbReference type="NCBI Taxonomy" id="948102"/>
    <lineage>
        <taxon>Bacteria</taxon>
        <taxon>Bacillati</taxon>
        <taxon>Actinomycetota</taxon>
        <taxon>Actinomycetes</taxon>
        <taxon>Mycobacteriales</taxon>
        <taxon>Mycobacteriaceae</taxon>
        <taxon>Mycobacteroides</taxon>
    </lineage>
</organism>
<comment type="caution">
    <text evidence="9">The sequence shown here is derived from an EMBL/GenBank/DDBJ whole genome shotgun (WGS) entry which is preliminary data.</text>
</comment>
<evidence type="ECO:0000313" key="9">
    <source>
        <dbReference type="EMBL" id="TDZ50632.1"/>
    </source>
</evidence>
<dbReference type="GO" id="GO:0051536">
    <property type="term" value="F:iron-sulfur cluster binding"/>
    <property type="evidence" value="ECO:0007669"/>
    <property type="project" value="UniProtKB-KW"/>
</dbReference>
<evidence type="ECO:0000256" key="3">
    <source>
        <dbReference type="ARBA" id="ARBA00022505"/>
    </source>
</evidence>
<dbReference type="Gene3D" id="2.20.25.90">
    <property type="entry name" value="ADC-like domains"/>
    <property type="match status" value="1"/>
</dbReference>
<keyword evidence="5" id="KW-0560">Oxidoreductase</keyword>
<dbReference type="Pfam" id="PF00384">
    <property type="entry name" value="Molybdopterin"/>
    <property type="match status" value="1"/>
</dbReference>
<dbReference type="AlphaFoldDB" id="A0A4R8R3B7"/>
<dbReference type="Pfam" id="PF04879">
    <property type="entry name" value="Molybdop_Fe4S4"/>
    <property type="match status" value="1"/>
</dbReference>
<dbReference type="InterPro" id="IPR050612">
    <property type="entry name" value="Prok_Mopterin_Oxidored"/>
</dbReference>
<dbReference type="InterPro" id="IPR006963">
    <property type="entry name" value="Mopterin_OxRdtase_4Fe-4S_dom"/>
</dbReference>
<protein>
    <submittedName>
        <fullName evidence="9">Polysulfide reductase chain A</fullName>
    </submittedName>
</protein>
<comment type="cofactor">
    <cofactor evidence="1">
        <name>Mo-bis(molybdopterin guanine dinucleotide)</name>
        <dbReference type="ChEBI" id="CHEBI:60539"/>
    </cofactor>
</comment>
<keyword evidence="7" id="KW-0411">Iron-sulfur</keyword>
<evidence type="ECO:0000256" key="1">
    <source>
        <dbReference type="ARBA" id="ARBA00001942"/>
    </source>
</evidence>
<dbReference type="SUPFAM" id="SSF50692">
    <property type="entry name" value="ADC-like"/>
    <property type="match status" value="1"/>
</dbReference>
<comment type="similarity">
    <text evidence="2">Belongs to the prokaryotic molybdopterin-containing oxidoreductase family.</text>
</comment>
<dbReference type="InterPro" id="IPR006655">
    <property type="entry name" value="Mopterin_OxRdtase_prok_CS"/>
</dbReference>
<keyword evidence="10" id="KW-1185">Reference proteome</keyword>
<dbReference type="GO" id="GO:0046872">
    <property type="term" value="F:metal ion binding"/>
    <property type="evidence" value="ECO:0007669"/>
    <property type="project" value="UniProtKB-KW"/>
</dbReference>
<dbReference type="Gene3D" id="2.40.40.20">
    <property type="match status" value="1"/>
</dbReference>